<evidence type="ECO:0000313" key="3">
    <source>
        <dbReference type="Proteomes" id="UP000828390"/>
    </source>
</evidence>
<dbReference type="Proteomes" id="UP000828390">
    <property type="component" value="Unassembled WGS sequence"/>
</dbReference>
<comment type="caution">
    <text evidence="2">The sequence shown here is derived from an EMBL/GenBank/DDBJ whole genome shotgun (WGS) entry which is preliminary data.</text>
</comment>
<reference evidence="2" key="2">
    <citation type="submission" date="2020-11" db="EMBL/GenBank/DDBJ databases">
        <authorList>
            <person name="McCartney M.A."/>
            <person name="Auch B."/>
            <person name="Kono T."/>
            <person name="Mallez S."/>
            <person name="Becker A."/>
            <person name="Gohl D.M."/>
            <person name="Silverstein K.A.T."/>
            <person name="Koren S."/>
            <person name="Bechman K.B."/>
            <person name="Herman A."/>
            <person name="Abrahante J.E."/>
            <person name="Garbe J."/>
        </authorList>
    </citation>
    <scope>NUCLEOTIDE SEQUENCE</scope>
    <source>
        <strain evidence="2">Duluth1</strain>
        <tissue evidence="2">Whole animal</tissue>
    </source>
</reference>
<feature type="region of interest" description="Disordered" evidence="1">
    <location>
        <begin position="60"/>
        <end position="118"/>
    </location>
</feature>
<protein>
    <submittedName>
        <fullName evidence="2">Uncharacterized protein</fullName>
    </submittedName>
</protein>
<accession>A0A9D4S090</accession>
<dbReference type="EMBL" id="JAIWYP010000001">
    <property type="protein sequence ID" value="KAH3885583.1"/>
    <property type="molecule type" value="Genomic_DNA"/>
</dbReference>
<name>A0A9D4S090_DREPO</name>
<gene>
    <name evidence="2" type="ORF">DPMN_009578</name>
</gene>
<organism evidence="2 3">
    <name type="scientific">Dreissena polymorpha</name>
    <name type="common">Zebra mussel</name>
    <name type="synonym">Mytilus polymorpha</name>
    <dbReference type="NCBI Taxonomy" id="45954"/>
    <lineage>
        <taxon>Eukaryota</taxon>
        <taxon>Metazoa</taxon>
        <taxon>Spiralia</taxon>
        <taxon>Lophotrochozoa</taxon>
        <taxon>Mollusca</taxon>
        <taxon>Bivalvia</taxon>
        <taxon>Autobranchia</taxon>
        <taxon>Heteroconchia</taxon>
        <taxon>Euheterodonta</taxon>
        <taxon>Imparidentia</taxon>
        <taxon>Neoheterodontei</taxon>
        <taxon>Myida</taxon>
        <taxon>Dreissenoidea</taxon>
        <taxon>Dreissenidae</taxon>
        <taxon>Dreissena</taxon>
    </lineage>
</organism>
<feature type="compositionally biased region" description="Polar residues" evidence="1">
    <location>
        <begin position="76"/>
        <end position="91"/>
    </location>
</feature>
<dbReference type="AlphaFoldDB" id="A0A9D4S090"/>
<proteinExistence type="predicted"/>
<sequence>MFVLTRQFLTHTAASQLSLLIPGHLTNHSLVTASAGERNELQVLGEKTGAAKFKALFKKTTRTKQQNTKPDRSGPRKTTTTLRQDSYQNLSIDKLGAKENNHRNMKRKNTPGLRQGQRTHALAVALLLEDHRPKKLRHRKVARYRSAVKIPYIATGLLLSLGKW</sequence>
<reference evidence="2" key="1">
    <citation type="journal article" date="2019" name="bioRxiv">
        <title>The Genome of the Zebra Mussel, Dreissena polymorpha: A Resource for Invasive Species Research.</title>
        <authorList>
            <person name="McCartney M.A."/>
            <person name="Auch B."/>
            <person name="Kono T."/>
            <person name="Mallez S."/>
            <person name="Zhang Y."/>
            <person name="Obille A."/>
            <person name="Becker A."/>
            <person name="Abrahante J.E."/>
            <person name="Garbe J."/>
            <person name="Badalamenti J.P."/>
            <person name="Herman A."/>
            <person name="Mangelson H."/>
            <person name="Liachko I."/>
            <person name="Sullivan S."/>
            <person name="Sone E.D."/>
            <person name="Koren S."/>
            <person name="Silverstein K.A.T."/>
            <person name="Beckman K.B."/>
            <person name="Gohl D.M."/>
        </authorList>
    </citation>
    <scope>NUCLEOTIDE SEQUENCE</scope>
    <source>
        <strain evidence="2">Duluth1</strain>
        <tissue evidence="2">Whole animal</tissue>
    </source>
</reference>
<keyword evidence="3" id="KW-1185">Reference proteome</keyword>
<evidence type="ECO:0000256" key="1">
    <source>
        <dbReference type="SAM" id="MobiDB-lite"/>
    </source>
</evidence>
<evidence type="ECO:0000313" key="2">
    <source>
        <dbReference type="EMBL" id="KAH3885583.1"/>
    </source>
</evidence>